<sequence length="342" mass="36930">MANLPPNHSSTLLPVTRQYGPQTVTRPNSNSTGMQYSTQTNPIYRYDCGVDGCNFISNTHADALLHLTLHRNSKTQINANNYYPSGQQRRDGELSASDPRFVAPTSQTNGRAPMSSESYARGVPHHAMSQSWQVAPVPAFGHASGTPAFSSQEDKHRQHSNMIVDNPTGGPAQPPHMVTTGSVNFNSMGDSHGASRAPVPGHRLPSYQTTIQDHQAIGPKSSLLELGTANQRGQHSDDMVVDSPINGSAGPVSATAIRPPNPNVFDPTYDYLAGPGLLPGCDVGFGHPEWIVPKSSPAELGALKMDYSSYDEWLRRARGLVYIQNDPYVSSSKASSSKDRRV</sequence>
<dbReference type="Proteomes" id="UP001497453">
    <property type="component" value="Chromosome 5"/>
</dbReference>
<feature type="compositionally biased region" description="Polar residues" evidence="1">
    <location>
        <begin position="78"/>
        <end position="87"/>
    </location>
</feature>
<keyword evidence="3" id="KW-1185">Reference proteome</keyword>
<gene>
    <name evidence="2" type="ORF">GFSPODELE1_LOCUS7033</name>
</gene>
<name>A0ABP1DPW9_9APHY</name>
<evidence type="ECO:0000313" key="3">
    <source>
        <dbReference type="Proteomes" id="UP001497453"/>
    </source>
</evidence>
<feature type="region of interest" description="Disordered" evidence="1">
    <location>
        <begin position="78"/>
        <end position="118"/>
    </location>
</feature>
<proteinExistence type="predicted"/>
<organism evidence="2 3">
    <name type="scientific">Somion occarium</name>
    <dbReference type="NCBI Taxonomy" id="3059160"/>
    <lineage>
        <taxon>Eukaryota</taxon>
        <taxon>Fungi</taxon>
        <taxon>Dikarya</taxon>
        <taxon>Basidiomycota</taxon>
        <taxon>Agaricomycotina</taxon>
        <taxon>Agaricomycetes</taxon>
        <taxon>Polyporales</taxon>
        <taxon>Cerrenaceae</taxon>
        <taxon>Somion</taxon>
    </lineage>
</organism>
<evidence type="ECO:0000256" key="1">
    <source>
        <dbReference type="SAM" id="MobiDB-lite"/>
    </source>
</evidence>
<feature type="region of interest" description="Disordered" evidence="1">
    <location>
        <begin position="1"/>
        <end position="36"/>
    </location>
</feature>
<feature type="region of interest" description="Disordered" evidence="1">
    <location>
        <begin position="143"/>
        <end position="179"/>
    </location>
</feature>
<accession>A0ABP1DPW9</accession>
<dbReference type="EMBL" id="OZ037948">
    <property type="protein sequence ID" value="CAL1708807.1"/>
    <property type="molecule type" value="Genomic_DNA"/>
</dbReference>
<reference evidence="3" key="1">
    <citation type="submission" date="2024-04" db="EMBL/GenBank/DDBJ databases">
        <authorList>
            <person name="Shaw F."/>
            <person name="Minotto A."/>
        </authorList>
    </citation>
    <scope>NUCLEOTIDE SEQUENCE [LARGE SCALE GENOMIC DNA]</scope>
</reference>
<evidence type="ECO:0000313" key="2">
    <source>
        <dbReference type="EMBL" id="CAL1708807.1"/>
    </source>
</evidence>
<evidence type="ECO:0008006" key="4">
    <source>
        <dbReference type="Google" id="ProtNLM"/>
    </source>
</evidence>
<feature type="compositionally biased region" description="Polar residues" evidence="1">
    <location>
        <begin position="104"/>
        <end position="118"/>
    </location>
</feature>
<protein>
    <recommendedName>
        <fullName evidence="4">C2H2-type domain-containing protein</fullName>
    </recommendedName>
</protein>